<evidence type="ECO:0000313" key="3">
    <source>
        <dbReference type="Proteomes" id="UP000183557"/>
    </source>
</evidence>
<dbReference type="Proteomes" id="UP000183557">
    <property type="component" value="Unassembled WGS sequence"/>
</dbReference>
<dbReference type="RefSeq" id="WP_167360014.1">
    <property type="nucleotide sequence ID" value="NZ_FOSB01000001.1"/>
</dbReference>
<keyword evidence="1" id="KW-1133">Transmembrane helix</keyword>
<reference evidence="3" key="1">
    <citation type="submission" date="2016-10" db="EMBL/GenBank/DDBJ databases">
        <authorList>
            <person name="Varghese N."/>
            <person name="Submissions S."/>
        </authorList>
    </citation>
    <scope>NUCLEOTIDE SEQUENCE [LARGE SCALE GENOMIC DNA]</scope>
    <source>
        <strain evidence="3">CGMCC 1.3704</strain>
    </source>
</reference>
<keyword evidence="1" id="KW-0472">Membrane</keyword>
<dbReference type="EMBL" id="FOSB01000001">
    <property type="protein sequence ID" value="SFJ31278.1"/>
    <property type="molecule type" value="Genomic_DNA"/>
</dbReference>
<keyword evidence="3" id="KW-1185">Reference proteome</keyword>
<gene>
    <name evidence="2" type="ORF">SAMN04487936_101628</name>
</gene>
<feature type="transmembrane region" description="Helical" evidence="1">
    <location>
        <begin position="6"/>
        <end position="22"/>
    </location>
</feature>
<name>A0A1I3QBK4_HALDA</name>
<keyword evidence="1" id="KW-0812">Transmembrane</keyword>
<organism evidence="2 3">
    <name type="scientific">Halobacillus dabanensis</name>
    <dbReference type="NCBI Taxonomy" id="240302"/>
    <lineage>
        <taxon>Bacteria</taxon>
        <taxon>Bacillati</taxon>
        <taxon>Bacillota</taxon>
        <taxon>Bacilli</taxon>
        <taxon>Bacillales</taxon>
        <taxon>Bacillaceae</taxon>
        <taxon>Halobacillus</taxon>
    </lineage>
</organism>
<sequence length="47" mass="5247">MEVNLDFVILAAGIALAGYFIGNGLRNFGRSNPVDDYWDESIRKSLK</sequence>
<evidence type="ECO:0000313" key="2">
    <source>
        <dbReference type="EMBL" id="SFJ31278.1"/>
    </source>
</evidence>
<proteinExistence type="predicted"/>
<evidence type="ECO:0000256" key="1">
    <source>
        <dbReference type="SAM" id="Phobius"/>
    </source>
</evidence>
<protein>
    <submittedName>
        <fullName evidence="2">Uncharacterized protein</fullName>
    </submittedName>
</protein>
<dbReference type="AlphaFoldDB" id="A0A1I3QBK4"/>
<accession>A0A1I3QBK4</accession>